<evidence type="ECO:0000313" key="2">
    <source>
        <dbReference type="EMBL" id="MCR1897992.1"/>
    </source>
</evidence>
<feature type="transmembrane region" description="Helical" evidence="1">
    <location>
        <begin position="6"/>
        <end position="26"/>
    </location>
</feature>
<protein>
    <submittedName>
        <fullName evidence="2">Stage III sporulation protein AF</fullName>
    </submittedName>
</protein>
<dbReference type="Proteomes" id="UP001205748">
    <property type="component" value="Unassembled WGS sequence"/>
</dbReference>
<evidence type="ECO:0000256" key="1">
    <source>
        <dbReference type="SAM" id="Phobius"/>
    </source>
</evidence>
<dbReference type="EMBL" id="JANKAS010000002">
    <property type="protein sequence ID" value="MCR1897992.1"/>
    <property type="molecule type" value="Genomic_DNA"/>
</dbReference>
<feature type="transmembrane region" description="Helical" evidence="1">
    <location>
        <begin position="38"/>
        <end position="56"/>
    </location>
</feature>
<dbReference type="RefSeq" id="WP_257529457.1">
    <property type="nucleotide sequence ID" value="NZ_JANKAS010000002.1"/>
</dbReference>
<keyword evidence="1" id="KW-0472">Membrane</keyword>
<name>A0AAE3KZA7_9FIRM</name>
<dbReference type="AlphaFoldDB" id="A0AAE3KZA7"/>
<evidence type="ECO:0000313" key="3">
    <source>
        <dbReference type="Proteomes" id="UP001205748"/>
    </source>
</evidence>
<keyword evidence="1" id="KW-0812">Transmembrane</keyword>
<comment type="caution">
    <text evidence="2">The sequence shown here is derived from an EMBL/GenBank/DDBJ whole genome shotgun (WGS) entry which is preliminary data.</text>
</comment>
<proteinExistence type="predicted"/>
<dbReference type="Pfam" id="PF09581">
    <property type="entry name" value="Spore_III_AF"/>
    <property type="match status" value="1"/>
</dbReference>
<dbReference type="NCBIfam" id="TIGR02896">
    <property type="entry name" value="spore_III_AF"/>
    <property type="match status" value="1"/>
</dbReference>
<accession>A0AAE3KZA7</accession>
<sequence length="215" mass="25074">MIEILSSWVQNIIYIVIFVVFLELLFPDNFMQKYVRMVSGLLIIVVILTPITKLFSKNFNVENAISQNYVDMAQIEIKSQQEALQSHQEDLAINIYKDKITQQIKQQLSKKLEGLSIKVELEIFEDIEEDNYGGIKEVTLYLARSKEQKKDIKTIEKIEIGKNTDESQGQDSKKQDLIDKEKEKEIKEYFLDFYNVPIENISINIQENIGEEGEE</sequence>
<gene>
    <name evidence="2" type="primary">spoIIIAF</name>
    <name evidence="2" type="ORF">NSA47_03185</name>
</gene>
<organism evidence="2 3">
    <name type="scientific">Irregularibacter muris</name>
    <dbReference type="NCBI Taxonomy" id="1796619"/>
    <lineage>
        <taxon>Bacteria</taxon>
        <taxon>Bacillati</taxon>
        <taxon>Bacillota</taxon>
        <taxon>Clostridia</taxon>
        <taxon>Eubacteriales</taxon>
        <taxon>Eubacteriaceae</taxon>
        <taxon>Irregularibacter</taxon>
    </lineage>
</organism>
<keyword evidence="1" id="KW-1133">Transmembrane helix</keyword>
<keyword evidence="3" id="KW-1185">Reference proteome</keyword>
<dbReference type="InterPro" id="IPR014245">
    <property type="entry name" value="Spore_III_AF"/>
</dbReference>
<reference evidence="2" key="1">
    <citation type="submission" date="2022-07" db="EMBL/GenBank/DDBJ databases">
        <title>Enhanced cultured diversity of the mouse gut microbiota enables custom-made synthetic communities.</title>
        <authorList>
            <person name="Afrizal A."/>
        </authorList>
    </citation>
    <scope>NUCLEOTIDE SEQUENCE</scope>
    <source>
        <strain evidence="2">DSM 28593</strain>
    </source>
</reference>